<evidence type="ECO:0008006" key="3">
    <source>
        <dbReference type="Google" id="ProtNLM"/>
    </source>
</evidence>
<dbReference type="Proteomes" id="UP001601992">
    <property type="component" value="Unassembled WGS sequence"/>
</dbReference>
<evidence type="ECO:0000313" key="1">
    <source>
        <dbReference type="EMBL" id="MFF3569892.1"/>
    </source>
</evidence>
<evidence type="ECO:0000313" key="2">
    <source>
        <dbReference type="Proteomes" id="UP001601992"/>
    </source>
</evidence>
<proteinExistence type="predicted"/>
<keyword evidence="2" id="KW-1185">Reference proteome</keyword>
<gene>
    <name evidence="1" type="ORF">ACFYXQ_19130</name>
</gene>
<protein>
    <recommendedName>
        <fullName evidence="3">Excreted virulence factor EspC, type VII ESX diderm</fullName>
    </recommendedName>
</protein>
<dbReference type="RefSeq" id="WP_040832490.1">
    <property type="nucleotide sequence ID" value="NZ_JBIAQY010000006.1"/>
</dbReference>
<name>A0ABW6S0S0_9NOCA</name>
<organism evidence="1 2">
    <name type="scientific">Nocardia jiangxiensis</name>
    <dbReference type="NCBI Taxonomy" id="282685"/>
    <lineage>
        <taxon>Bacteria</taxon>
        <taxon>Bacillati</taxon>
        <taxon>Actinomycetota</taxon>
        <taxon>Actinomycetes</taxon>
        <taxon>Mycobacteriales</taxon>
        <taxon>Nocardiaceae</taxon>
        <taxon>Nocardia</taxon>
    </lineage>
</organism>
<reference evidence="1 2" key="1">
    <citation type="submission" date="2024-10" db="EMBL/GenBank/DDBJ databases">
        <title>The Natural Products Discovery Center: Release of the First 8490 Sequenced Strains for Exploring Actinobacteria Biosynthetic Diversity.</title>
        <authorList>
            <person name="Kalkreuter E."/>
            <person name="Kautsar S.A."/>
            <person name="Yang D."/>
            <person name="Bader C.D."/>
            <person name="Teijaro C.N."/>
            <person name="Fluegel L."/>
            <person name="Davis C.M."/>
            <person name="Simpson J.R."/>
            <person name="Lauterbach L."/>
            <person name="Steele A.D."/>
            <person name="Gui C."/>
            <person name="Meng S."/>
            <person name="Li G."/>
            <person name="Viehrig K."/>
            <person name="Ye F."/>
            <person name="Su P."/>
            <person name="Kiefer A.F."/>
            <person name="Nichols A."/>
            <person name="Cepeda A.J."/>
            <person name="Yan W."/>
            <person name="Fan B."/>
            <person name="Jiang Y."/>
            <person name="Adhikari A."/>
            <person name="Zheng C.-J."/>
            <person name="Schuster L."/>
            <person name="Cowan T.M."/>
            <person name="Smanski M.J."/>
            <person name="Chevrette M.G."/>
            <person name="De Carvalho L.P.S."/>
            <person name="Shen B."/>
        </authorList>
    </citation>
    <scope>NUCLEOTIDE SEQUENCE [LARGE SCALE GENOMIC DNA]</scope>
    <source>
        <strain evidence="1 2">NPDC002593</strain>
    </source>
</reference>
<comment type="caution">
    <text evidence="1">The sequence shown here is derived from an EMBL/GenBank/DDBJ whole genome shotgun (WGS) entry which is preliminary data.</text>
</comment>
<sequence length="100" mass="10616">MSDDLNINPDEAIATSGRHHTAIHSFTGQVTTIADGFTVTGSELSLLDQELRRIPAEIKRWFADMVDSVNGGTDVGYHQARYASTSIADADGAGGTQVHG</sequence>
<accession>A0ABW6S0S0</accession>
<dbReference type="EMBL" id="JBIAQY010000006">
    <property type="protein sequence ID" value="MFF3569892.1"/>
    <property type="molecule type" value="Genomic_DNA"/>
</dbReference>